<dbReference type="RefSeq" id="WP_191006468.1">
    <property type="nucleotide sequence ID" value="NZ_JACXAD010000022.1"/>
</dbReference>
<comment type="caution">
    <text evidence="1">The sequence shown here is derived from an EMBL/GenBank/DDBJ whole genome shotgun (WGS) entry which is preliminary data.</text>
</comment>
<evidence type="ECO:0000313" key="1">
    <source>
        <dbReference type="EMBL" id="MBD2769659.1"/>
    </source>
</evidence>
<accession>A0A927GKZ2</accession>
<reference evidence="1" key="1">
    <citation type="submission" date="2020-09" db="EMBL/GenBank/DDBJ databases">
        <authorList>
            <person name="Kim M.K."/>
        </authorList>
    </citation>
    <scope>NUCLEOTIDE SEQUENCE</scope>
    <source>
        <strain evidence="1">BT664</strain>
    </source>
</reference>
<organism evidence="1 2">
    <name type="scientific">Hymenobacter montanus</name>
    <dbReference type="NCBI Taxonomy" id="2771359"/>
    <lineage>
        <taxon>Bacteria</taxon>
        <taxon>Pseudomonadati</taxon>
        <taxon>Bacteroidota</taxon>
        <taxon>Cytophagia</taxon>
        <taxon>Cytophagales</taxon>
        <taxon>Hymenobacteraceae</taxon>
        <taxon>Hymenobacter</taxon>
    </lineage>
</organism>
<dbReference type="Proteomes" id="UP000612233">
    <property type="component" value="Unassembled WGS sequence"/>
</dbReference>
<keyword evidence="2" id="KW-1185">Reference proteome</keyword>
<evidence type="ECO:0000313" key="2">
    <source>
        <dbReference type="Proteomes" id="UP000612233"/>
    </source>
</evidence>
<sequence>MPPPALAGQPIALDAIQPHHVDQRPSPLRHGLVINQAETGLLPGVEHCAGCTIVHSLLEA</sequence>
<gene>
    <name evidence="1" type="ORF">IC235_17350</name>
</gene>
<proteinExistence type="predicted"/>
<name>A0A927GKZ2_9BACT</name>
<dbReference type="AlphaFoldDB" id="A0A927GKZ2"/>
<dbReference type="EMBL" id="JACXAD010000022">
    <property type="protein sequence ID" value="MBD2769659.1"/>
    <property type="molecule type" value="Genomic_DNA"/>
</dbReference>
<protein>
    <submittedName>
        <fullName evidence="1">Uncharacterized protein</fullName>
    </submittedName>
</protein>